<dbReference type="Gene3D" id="3.40.50.2000">
    <property type="entry name" value="Glycogen Phosphorylase B"/>
    <property type="match status" value="1"/>
</dbReference>
<gene>
    <name evidence="2" type="ORF">NNC55_09505</name>
</gene>
<dbReference type="GO" id="GO:0016757">
    <property type="term" value="F:glycosyltransferase activity"/>
    <property type="evidence" value="ECO:0007669"/>
    <property type="project" value="InterPro"/>
</dbReference>
<evidence type="ECO:0000259" key="1">
    <source>
        <dbReference type="Pfam" id="PF00534"/>
    </source>
</evidence>
<comment type="caution">
    <text evidence="2">The sequence shown here is derived from an EMBL/GenBank/DDBJ whole genome shotgun (WGS) entry which is preliminary data.</text>
</comment>
<dbReference type="Pfam" id="PF00534">
    <property type="entry name" value="Glycos_transf_1"/>
    <property type="match status" value="1"/>
</dbReference>
<evidence type="ECO:0000313" key="2">
    <source>
        <dbReference type="EMBL" id="MCP9600188.1"/>
    </source>
</evidence>
<protein>
    <submittedName>
        <fullName evidence="2">Glycosyltransferase family 4 protein</fullName>
    </submittedName>
</protein>
<dbReference type="RefSeq" id="WP_254974301.1">
    <property type="nucleotide sequence ID" value="NZ_JANDWK010000021.1"/>
</dbReference>
<dbReference type="PANTHER" id="PTHR46401">
    <property type="entry name" value="GLYCOSYLTRANSFERASE WBBK-RELATED"/>
    <property type="match status" value="1"/>
</dbReference>
<dbReference type="InterPro" id="IPR001296">
    <property type="entry name" value="Glyco_trans_1"/>
</dbReference>
<dbReference type="PANTHER" id="PTHR46401:SF8">
    <property type="entry name" value="BLL6006 PROTEIN"/>
    <property type="match status" value="1"/>
</dbReference>
<evidence type="ECO:0000313" key="3">
    <source>
        <dbReference type="Proteomes" id="UP001204486"/>
    </source>
</evidence>
<dbReference type="AlphaFoldDB" id="A0AAW5IXV0"/>
<dbReference type="Proteomes" id="UP001204486">
    <property type="component" value="Unassembled WGS sequence"/>
</dbReference>
<dbReference type="CDD" id="cd03809">
    <property type="entry name" value="GT4_MtfB-like"/>
    <property type="match status" value="1"/>
</dbReference>
<feature type="domain" description="Glycosyl transferase family 1" evidence="1">
    <location>
        <begin position="210"/>
        <end position="356"/>
    </location>
</feature>
<name>A0AAW5IXV0_9BACT</name>
<organism evidence="2 3">
    <name type="scientific">Segatella copri</name>
    <dbReference type="NCBI Taxonomy" id="165179"/>
    <lineage>
        <taxon>Bacteria</taxon>
        <taxon>Pseudomonadati</taxon>
        <taxon>Bacteroidota</taxon>
        <taxon>Bacteroidia</taxon>
        <taxon>Bacteroidales</taxon>
        <taxon>Prevotellaceae</taxon>
        <taxon>Segatella</taxon>
    </lineage>
</organism>
<dbReference type="EMBL" id="JANDWN010000023">
    <property type="protein sequence ID" value="MCP9600188.1"/>
    <property type="molecule type" value="Genomic_DNA"/>
</dbReference>
<dbReference type="SUPFAM" id="SSF53756">
    <property type="entry name" value="UDP-Glycosyltransferase/glycogen phosphorylase"/>
    <property type="match status" value="1"/>
</dbReference>
<accession>A0AAW5IXV0</accession>
<proteinExistence type="predicted"/>
<reference evidence="2" key="1">
    <citation type="submission" date="2022-07" db="EMBL/GenBank/DDBJ databases">
        <title>Prevotella copri.</title>
        <authorList>
            <person name="Yang C."/>
        </authorList>
    </citation>
    <scope>NUCLEOTIDE SEQUENCE</scope>
    <source>
        <strain evidence="2">HF1476</strain>
    </source>
</reference>
<sequence>MKIGIWLGNTPQKTRGGAYSYTDRLIKLIDSYDFEDLDICFLGLHKADGCFTKEVVSISLFPDSFYKLISKSPFLYRFAERVDKYLLKRKGLKKILRNTDVGLVYYLTQAICFDSNFPFIATNWDIGHCSTYSFPEIMENVEYRNYYYRTILPKALMVLCDSETGKSELLKYTNIGEHKMRIFPIFAGEVTQMSLPIFKEKEILHMYGVERNKFFFYPAQFWAHKNHYNLLKAFLKFTEVYPDFKLVFSGSDKGNLKYIKNYVSQLGLDGKVIFLGFASLETIYCMYSNATSLVMASHFGPTNMPPIEAMEIGCPVVCSDLGGHREILGNSAVYFNSFKSDSIYRALIEIVENRDEFLRLLYEQKHLTEYNADKSMHKLVLHLREALEIRKNWGM</sequence>